<organism evidence="4 5">
    <name type="scientific">Methylobacterium tardum</name>
    <dbReference type="NCBI Taxonomy" id="374432"/>
    <lineage>
        <taxon>Bacteria</taxon>
        <taxon>Pseudomonadati</taxon>
        <taxon>Pseudomonadota</taxon>
        <taxon>Alphaproteobacteria</taxon>
        <taxon>Hyphomicrobiales</taxon>
        <taxon>Methylobacteriaceae</taxon>
        <taxon>Methylobacterium</taxon>
    </lineage>
</organism>
<comment type="caution">
    <text evidence="4">The sequence shown here is derived from an EMBL/GenBank/DDBJ whole genome shotgun (WGS) entry which is preliminary data.</text>
</comment>
<evidence type="ECO:0000256" key="2">
    <source>
        <dbReference type="SAM" id="MobiDB-lite"/>
    </source>
</evidence>
<dbReference type="EMBL" id="BSPL01000034">
    <property type="protein sequence ID" value="GLS74266.1"/>
    <property type="molecule type" value="Genomic_DNA"/>
</dbReference>
<feature type="domain" description="HTH HARE-type" evidence="3">
    <location>
        <begin position="155"/>
        <end position="224"/>
    </location>
</feature>
<keyword evidence="5" id="KW-1185">Reference proteome</keyword>
<evidence type="ECO:0000256" key="1">
    <source>
        <dbReference type="ARBA" id="ARBA00023163"/>
    </source>
</evidence>
<dbReference type="AlphaFoldDB" id="A0AA37TR30"/>
<name>A0AA37TR30_9HYPH</name>
<keyword evidence="1" id="KW-0804">Transcription</keyword>
<sequence length="229" mass="23987">MGLSESEITARLAALRRQREVLDREIADLVLYLELGRRLGAAGMIPDPTPRPARPDDPREAAPAPNRPPSPAAGRVPDQAAVGRSDPADDPVPGPRAAPPVRSSERPSAVLSEARPQAWPEAHARTESEDDGPPGAIPPPVAFTDDAAGARRYGRAVVQAACRAIAQAGRPLHAAEILEVLLTQGFTLPGRDPVAALNTRLWKRTGPGGPLRRVGEATYALAGPGPSPA</sequence>
<gene>
    <name evidence="4" type="ORF">GCM10007890_62810</name>
</gene>
<proteinExistence type="predicted"/>
<evidence type="ECO:0000313" key="4">
    <source>
        <dbReference type="EMBL" id="GLS74266.1"/>
    </source>
</evidence>
<accession>A0AA37TR30</accession>
<evidence type="ECO:0000313" key="5">
    <source>
        <dbReference type="Proteomes" id="UP001157440"/>
    </source>
</evidence>
<dbReference type="RefSeq" id="WP_238198976.1">
    <property type="nucleotide sequence ID" value="NZ_BPQZ01000029.1"/>
</dbReference>
<evidence type="ECO:0000259" key="3">
    <source>
        <dbReference type="PROSITE" id="PS51913"/>
    </source>
</evidence>
<dbReference type="PROSITE" id="PS51913">
    <property type="entry name" value="HTH_HARE"/>
    <property type="match status" value="1"/>
</dbReference>
<dbReference type="GO" id="GO:0006355">
    <property type="term" value="P:regulation of DNA-templated transcription"/>
    <property type="evidence" value="ECO:0007669"/>
    <property type="project" value="InterPro"/>
</dbReference>
<dbReference type="InterPro" id="IPR007759">
    <property type="entry name" value="Asxl_HARE-HTH"/>
</dbReference>
<protein>
    <recommendedName>
        <fullName evidence="3">HTH HARE-type domain-containing protein</fullName>
    </recommendedName>
</protein>
<feature type="region of interest" description="Disordered" evidence="2">
    <location>
        <begin position="38"/>
        <end position="144"/>
    </location>
</feature>
<dbReference type="Proteomes" id="UP001157440">
    <property type="component" value="Unassembled WGS sequence"/>
</dbReference>
<reference evidence="5" key="1">
    <citation type="journal article" date="2019" name="Int. J. Syst. Evol. Microbiol.">
        <title>The Global Catalogue of Microorganisms (GCM) 10K type strain sequencing project: providing services to taxonomists for standard genome sequencing and annotation.</title>
        <authorList>
            <consortium name="The Broad Institute Genomics Platform"/>
            <consortium name="The Broad Institute Genome Sequencing Center for Infectious Disease"/>
            <person name="Wu L."/>
            <person name="Ma J."/>
        </authorList>
    </citation>
    <scope>NUCLEOTIDE SEQUENCE [LARGE SCALE GENOMIC DNA]</scope>
    <source>
        <strain evidence="5">NBRC 103632</strain>
    </source>
</reference>